<organism evidence="1">
    <name type="scientific">Rhizophora mucronata</name>
    <name type="common">Asiatic mangrove</name>
    <dbReference type="NCBI Taxonomy" id="61149"/>
    <lineage>
        <taxon>Eukaryota</taxon>
        <taxon>Viridiplantae</taxon>
        <taxon>Streptophyta</taxon>
        <taxon>Embryophyta</taxon>
        <taxon>Tracheophyta</taxon>
        <taxon>Spermatophyta</taxon>
        <taxon>Magnoliopsida</taxon>
        <taxon>eudicotyledons</taxon>
        <taxon>Gunneridae</taxon>
        <taxon>Pentapetalae</taxon>
        <taxon>rosids</taxon>
        <taxon>fabids</taxon>
        <taxon>Malpighiales</taxon>
        <taxon>Rhizophoraceae</taxon>
        <taxon>Rhizophora</taxon>
    </lineage>
</organism>
<protein>
    <submittedName>
        <fullName evidence="1">Uncharacterized protein</fullName>
    </submittedName>
</protein>
<name>A0A2P2P103_RHIMU</name>
<dbReference type="EMBL" id="GGEC01067941">
    <property type="protein sequence ID" value="MBX48425.1"/>
    <property type="molecule type" value="Transcribed_RNA"/>
</dbReference>
<evidence type="ECO:0000313" key="1">
    <source>
        <dbReference type="EMBL" id="MBX48425.1"/>
    </source>
</evidence>
<sequence length="65" mass="7272">MCSVPLMSYMGKCVKDTTPFSQACMLRCYYGPAKPCMQGQGKEATPQPHFFHAIFIKLPKTAKII</sequence>
<reference evidence="1" key="1">
    <citation type="submission" date="2018-02" db="EMBL/GenBank/DDBJ databases">
        <title>Rhizophora mucronata_Transcriptome.</title>
        <authorList>
            <person name="Meera S.P."/>
            <person name="Sreeshan A."/>
            <person name="Augustine A."/>
        </authorList>
    </citation>
    <scope>NUCLEOTIDE SEQUENCE</scope>
    <source>
        <tissue evidence="1">Leaf</tissue>
    </source>
</reference>
<proteinExistence type="predicted"/>
<accession>A0A2P2P103</accession>
<dbReference type="AlphaFoldDB" id="A0A2P2P103"/>